<dbReference type="RefSeq" id="WP_008679273.1">
    <property type="nucleotide sequence ID" value="NZ_CABKOG010000003.1"/>
</dbReference>
<dbReference type="EMBL" id="JAMRYU010000013">
    <property type="protein sequence ID" value="MDC4241034.1"/>
    <property type="molecule type" value="Genomic_DNA"/>
</dbReference>
<keyword evidence="1 4" id="KW-0349">Heme</keyword>
<evidence type="ECO:0000313" key="6">
    <source>
        <dbReference type="EMBL" id="MDC4241034.1"/>
    </source>
</evidence>
<dbReference type="Gene3D" id="1.20.910.10">
    <property type="entry name" value="Heme oxygenase-like"/>
    <property type="match status" value="1"/>
</dbReference>
<keyword evidence="3 5" id="KW-0408">Iron</keyword>
<reference evidence="6" key="1">
    <citation type="submission" date="2022-05" db="EMBL/GenBank/DDBJ databases">
        <title>Draft genome sequence of Clostridium tertium strain CP3 isolated from Peru.</title>
        <authorList>
            <person name="Hurtado R."/>
            <person name="Lima L."/>
            <person name="Sousa T."/>
            <person name="Jaiswal A.K."/>
            <person name="Tiwari S."/>
            <person name="Maturrano L."/>
            <person name="Brenig B."/>
            <person name="Azevedo V."/>
        </authorList>
    </citation>
    <scope>NUCLEOTIDE SEQUENCE</scope>
    <source>
        <strain evidence="6">CP3</strain>
    </source>
</reference>
<evidence type="ECO:0000256" key="2">
    <source>
        <dbReference type="ARBA" id="ARBA00022723"/>
    </source>
</evidence>
<proteinExistence type="predicted"/>
<name>A0A9X3XN14_9CLOT</name>
<dbReference type="GO" id="GO:0006788">
    <property type="term" value="P:heme oxidation"/>
    <property type="evidence" value="ECO:0007669"/>
    <property type="project" value="InterPro"/>
</dbReference>
<evidence type="ECO:0000256" key="4">
    <source>
        <dbReference type="PIRSR" id="PIRSR000343-1"/>
    </source>
</evidence>
<dbReference type="CDD" id="cd19165">
    <property type="entry name" value="HemeO"/>
    <property type="match status" value="1"/>
</dbReference>
<dbReference type="InterPro" id="IPR016053">
    <property type="entry name" value="Haem_Oase-like"/>
</dbReference>
<gene>
    <name evidence="6" type="ORF">NE398_12780</name>
</gene>
<evidence type="ECO:0000256" key="1">
    <source>
        <dbReference type="ARBA" id="ARBA00022617"/>
    </source>
</evidence>
<dbReference type="AlphaFoldDB" id="A0A9X3XN14"/>
<dbReference type="PIRSF" id="PIRSF000343">
    <property type="entry name" value="Haem_Oase"/>
    <property type="match status" value="1"/>
</dbReference>
<dbReference type="SUPFAM" id="SSF48613">
    <property type="entry name" value="Heme oxygenase-like"/>
    <property type="match status" value="1"/>
</dbReference>
<feature type="binding site" evidence="4">
    <location>
        <position position="121"/>
    </location>
    <ligand>
        <name>heme b</name>
        <dbReference type="ChEBI" id="CHEBI:60344"/>
    </ligand>
</feature>
<dbReference type="Pfam" id="PF01126">
    <property type="entry name" value="Heme_oxygenase"/>
    <property type="match status" value="1"/>
</dbReference>
<feature type="binding site" evidence="4">
    <location>
        <position position="9"/>
    </location>
    <ligand>
        <name>heme b</name>
        <dbReference type="ChEBI" id="CHEBI:60344"/>
    </ligand>
</feature>
<sequence>MNNLMMEIRDRSNVLHKATENTGFTKRLLNKNATIESYAEYIYNLYYVYQAIENNLENLKDIETIAPFATPELYRSDFIKEDLKNIISTTSFKPLSSTIAYVDKINHACAKNPKLIIAHAYTRFLADLFGGRIFYSLLKDHYNINNDGLNYYSYKDLGDMKAYVMNYHNMLNTLTLTVEEKEEFIIEICNSYIYNMAISNELDSKCF</sequence>
<dbReference type="GO" id="GO:0042167">
    <property type="term" value="P:heme catabolic process"/>
    <property type="evidence" value="ECO:0007669"/>
    <property type="project" value="TreeGrafter"/>
</dbReference>
<dbReference type="InterPro" id="IPR002051">
    <property type="entry name" value="Haem_Oase"/>
</dbReference>
<evidence type="ECO:0000313" key="7">
    <source>
        <dbReference type="Proteomes" id="UP001141183"/>
    </source>
</evidence>
<dbReference type="PANTHER" id="PTHR10720:SF0">
    <property type="entry name" value="HEME OXYGENASE"/>
    <property type="match status" value="1"/>
</dbReference>
<evidence type="ECO:0000256" key="5">
    <source>
        <dbReference type="PIRSR" id="PIRSR000343-2"/>
    </source>
</evidence>
<dbReference type="Proteomes" id="UP001141183">
    <property type="component" value="Unassembled WGS sequence"/>
</dbReference>
<dbReference type="InterPro" id="IPR016084">
    <property type="entry name" value="Haem_Oase-like_multi-hlx"/>
</dbReference>
<dbReference type="GO" id="GO:0020037">
    <property type="term" value="F:heme binding"/>
    <property type="evidence" value="ECO:0007669"/>
    <property type="project" value="TreeGrafter"/>
</dbReference>
<organism evidence="6 7">
    <name type="scientific">Clostridium tertium</name>
    <dbReference type="NCBI Taxonomy" id="1559"/>
    <lineage>
        <taxon>Bacteria</taxon>
        <taxon>Bacillati</taxon>
        <taxon>Bacillota</taxon>
        <taxon>Clostridia</taxon>
        <taxon>Eubacteriales</taxon>
        <taxon>Clostridiaceae</taxon>
        <taxon>Clostridium</taxon>
    </lineage>
</organism>
<dbReference type="GO" id="GO:0046872">
    <property type="term" value="F:metal ion binding"/>
    <property type="evidence" value="ECO:0007669"/>
    <property type="project" value="UniProtKB-KW"/>
</dbReference>
<evidence type="ECO:0000256" key="3">
    <source>
        <dbReference type="ARBA" id="ARBA00023004"/>
    </source>
</evidence>
<protein>
    <submittedName>
        <fullName evidence="6">Biliverdin-producing heme oxygenase</fullName>
    </submittedName>
</protein>
<feature type="binding site" description="axial binding residue" evidence="5">
    <location>
        <position position="16"/>
    </location>
    <ligand>
        <name>heme b</name>
        <dbReference type="ChEBI" id="CHEBI:60344"/>
    </ligand>
    <ligandPart>
        <name>Fe</name>
        <dbReference type="ChEBI" id="CHEBI:18248"/>
    </ligandPart>
</feature>
<keyword evidence="7" id="KW-1185">Reference proteome</keyword>
<comment type="caution">
    <text evidence="6">The sequence shown here is derived from an EMBL/GenBank/DDBJ whole genome shotgun (WGS) entry which is preliminary data.</text>
</comment>
<dbReference type="GO" id="GO:0004392">
    <property type="term" value="F:heme oxygenase (decyclizing) activity"/>
    <property type="evidence" value="ECO:0007669"/>
    <property type="project" value="InterPro"/>
</dbReference>
<dbReference type="PRINTS" id="PR00088">
    <property type="entry name" value="HAEMOXYGNASE"/>
</dbReference>
<dbReference type="PANTHER" id="PTHR10720">
    <property type="entry name" value="HEME OXYGENASE"/>
    <property type="match status" value="1"/>
</dbReference>
<dbReference type="GO" id="GO:0006979">
    <property type="term" value="P:response to oxidative stress"/>
    <property type="evidence" value="ECO:0007669"/>
    <property type="project" value="TreeGrafter"/>
</dbReference>
<accession>A0A9X3XN14</accession>
<keyword evidence="2 5" id="KW-0479">Metal-binding</keyword>